<accession>A0ABQ8B0G7</accession>
<keyword evidence="2" id="KW-1133">Transmembrane helix</keyword>
<evidence type="ECO:0000313" key="3">
    <source>
        <dbReference type="EMBL" id="KAH0897997.1"/>
    </source>
</evidence>
<keyword evidence="2" id="KW-0812">Transmembrane</keyword>
<evidence type="ECO:0000256" key="1">
    <source>
        <dbReference type="SAM" id="MobiDB-lite"/>
    </source>
</evidence>
<gene>
    <name evidence="3" type="ORF">HID58_047565</name>
</gene>
<sequence>MGEQHRSQDELEGSSSDSAEMALKYRTTGDFPADLIVIVSAFRRLCRFVSGLPPLFLFRISFYVVGTVSFWRYLEALLLLLRDPGRETADDGTIKGGGGSSGCSPFRHGLFSPTERQRRSARISRTCVTTALRTIWKRLGYGAGSSDPSREVAAHQNADCWCSIRGRNLVSRAFFCSYHSPLCY</sequence>
<evidence type="ECO:0000313" key="4">
    <source>
        <dbReference type="Proteomes" id="UP000824890"/>
    </source>
</evidence>
<proteinExistence type="predicted"/>
<dbReference type="Proteomes" id="UP000824890">
    <property type="component" value="Unassembled WGS sequence"/>
</dbReference>
<evidence type="ECO:0000256" key="2">
    <source>
        <dbReference type="SAM" id="Phobius"/>
    </source>
</evidence>
<feature type="transmembrane region" description="Helical" evidence="2">
    <location>
        <begin position="56"/>
        <end position="74"/>
    </location>
</feature>
<keyword evidence="4" id="KW-1185">Reference proteome</keyword>
<keyword evidence="2" id="KW-0472">Membrane</keyword>
<protein>
    <submittedName>
        <fullName evidence="3">Uncharacterized protein</fullName>
    </submittedName>
</protein>
<dbReference type="EMBL" id="JAGKQM010000012">
    <property type="protein sequence ID" value="KAH0897997.1"/>
    <property type="molecule type" value="Genomic_DNA"/>
</dbReference>
<organism evidence="3 4">
    <name type="scientific">Brassica napus</name>
    <name type="common">Rape</name>
    <dbReference type="NCBI Taxonomy" id="3708"/>
    <lineage>
        <taxon>Eukaryota</taxon>
        <taxon>Viridiplantae</taxon>
        <taxon>Streptophyta</taxon>
        <taxon>Embryophyta</taxon>
        <taxon>Tracheophyta</taxon>
        <taxon>Spermatophyta</taxon>
        <taxon>Magnoliopsida</taxon>
        <taxon>eudicotyledons</taxon>
        <taxon>Gunneridae</taxon>
        <taxon>Pentapetalae</taxon>
        <taxon>rosids</taxon>
        <taxon>malvids</taxon>
        <taxon>Brassicales</taxon>
        <taxon>Brassicaceae</taxon>
        <taxon>Brassiceae</taxon>
        <taxon>Brassica</taxon>
    </lineage>
</organism>
<name>A0ABQ8B0G7_BRANA</name>
<comment type="caution">
    <text evidence="3">The sequence shown here is derived from an EMBL/GenBank/DDBJ whole genome shotgun (WGS) entry which is preliminary data.</text>
</comment>
<feature type="region of interest" description="Disordered" evidence="1">
    <location>
        <begin position="90"/>
        <end position="118"/>
    </location>
</feature>
<reference evidence="3 4" key="1">
    <citation type="submission" date="2021-05" db="EMBL/GenBank/DDBJ databases">
        <title>Genome Assembly of Synthetic Allotetraploid Brassica napus Reveals Homoeologous Exchanges between Subgenomes.</title>
        <authorList>
            <person name="Davis J.T."/>
        </authorList>
    </citation>
    <scope>NUCLEOTIDE SEQUENCE [LARGE SCALE GENOMIC DNA]</scope>
    <source>
        <strain evidence="4">cv. Da-Ae</strain>
        <tissue evidence="3">Seedling</tissue>
    </source>
</reference>